<feature type="domain" description="TIR" evidence="1">
    <location>
        <begin position="1"/>
        <end position="165"/>
    </location>
</feature>
<dbReference type="EMBL" id="MIGV01000019">
    <property type="protein sequence ID" value="PPT75035.1"/>
    <property type="molecule type" value="Genomic_DNA"/>
</dbReference>
<evidence type="ECO:0000259" key="1">
    <source>
        <dbReference type="PROSITE" id="PS50104"/>
    </source>
</evidence>
<dbReference type="AlphaFoldDB" id="A0A2S6Z2D1"/>
<dbReference type="InterPro" id="IPR000157">
    <property type="entry name" value="TIR_dom"/>
</dbReference>
<name>A0A2S6Z2D1_9XANT</name>
<reference evidence="2 3" key="1">
    <citation type="submission" date="2016-08" db="EMBL/GenBank/DDBJ databases">
        <title>Evolution of the type three secretion system and type three effector repertoires in Xanthomonas.</title>
        <authorList>
            <person name="Merda D."/>
            <person name="Briand M."/>
            <person name="Bosis E."/>
            <person name="Rousseau C."/>
            <person name="Portier P."/>
            <person name="Jacques M.-A."/>
            <person name="Fischer-Le Saux M."/>
        </authorList>
    </citation>
    <scope>NUCLEOTIDE SEQUENCE [LARGE SCALE GENOMIC DNA]</scope>
    <source>
        <strain evidence="2 3">CFBP 3122</strain>
    </source>
</reference>
<evidence type="ECO:0000313" key="2">
    <source>
        <dbReference type="EMBL" id="PPT75035.1"/>
    </source>
</evidence>
<evidence type="ECO:0000313" key="3">
    <source>
        <dbReference type="Proteomes" id="UP000238270"/>
    </source>
</evidence>
<dbReference type="GO" id="GO:0007165">
    <property type="term" value="P:signal transduction"/>
    <property type="evidence" value="ECO:0007669"/>
    <property type="project" value="InterPro"/>
</dbReference>
<dbReference type="PROSITE" id="PS50104">
    <property type="entry name" value="TIR"/>
    <property type="match status" value="1"/>
</dbReference>
<dbReference type="Proteomes" id="UP000238270">
    <property type="component" value="Unassembled WGS sequence"/>
</dbReference>
<protein>
    <recommendedName>
        <fullName evidence="1">TIR domain-containing protein</fullName>
    </recommendedName>
</protein>
<dbReference type="SUPFAM" id="SSF52200">
    <property type="entry name" value="Toll/Interleukin receptor TIR domain"/>
    <property type="match status" value="1"/>
</dbReference>
<proteinExistence type="predicted"/>
<accession>A0A2S6Z2D1</accession>
<comment type="caution">
    <text evidence="2">The sequence shown here is derived from an EMBL/GenBank/DDBJ whole genome shotgun (WGS) entry which is preliminary data.</text>
</comment>
<dbReference type="InterPro" id="IPR035897">
    <property type="entry name" value="Toll_tir_struct_dom_sf"/>
</dbReference>
<dbReference type="Pfam" id="PF13676">
    <property type="entry name" value="TIR_2"/>
    <property type="match status" value="1"/>
</dbReference>
<organism evidence="2 3">
    <name type="scientific">Xanthomonas arboricola pv. populi</name>
    <dbReference type="NCBI Taxonomy" id="487823"/>
    <lineage>
        <taxon>Bacteria</taxon>
        <taxon>Pseudomonadati</taxon>
        <taxon>Pseudomonadota</taxon>
        <taxon>Gammaproteobacteria</taxon>
        <taxon>Lysobacterales</taxon>
        <taxon>Lysobacteraceae</taxon>
        <taxon>Xanthomonas</taxon>
    </lineage>
</organism>
<gene>
    <name evidence="2" type="ORF">XaplCFBP3122_15000</name>
</gene>
<dbReference type="Gene3D" id="3.40.50.10140">
    <property type="entry name" value="Toll/interleukin-1 receptor homology (TIR) domain"/>
    <property type="match status" value="1"/>
</dbReference>
<dbReference type="RefSeq" id="WP_104598673.1">
    <property type="nucleotide sequence ID" value="NZ_MIGV01000019.1"/>
</dbReference>
<sequence>MKVFISWSGEQSRKYAEAIRDWLPVVLQLVTPYFTPTDVEKGARWSTDIAKELDSSQIGIICVTRDNLHADWVLFEAGALSKSLEKSHVCPVIFGISNTDLSGPLKQFQTTEFEKSEFHKLIVVINNKLGENKLPSKTLDTVFDKWWPDLQVKVDAISRSVAEPSEPVRSERDLIEEILILTRANARNGSRPSIPAKAIDEVLNVLIDLHDDQVAEQGGYQDVLNIIERAKKPMNFIASKYKGVSSNMDESIEKFNALDYRSASLRDPEEDPDIPF</sequence>